<dbReference type="InterPro" id="IPR007485">
    <property type="entry name" value="LPS_assembly_LptE"/>
</dbReference>
<name>A0ABS9KYW0_9BACT</name>
<evidence type="ECO:0000313" key="1">
    <source>
        <dbReference type="EMBL" id="MCG2617530.1"/>
    </source>
</evidence>
<dbReference type="EMBL" id="JAKLTR010000022">
    <property type="protein sequence ID" value="MCG2617530.1"/>
    <property type="molecule type" value="Genomic_DNA"/>
</dbReference>
<protein>
    <submittedName>
        <fullName evidence="1">LPS assembly lipoprotein LptE</fullName>
    </submittedName>
</protein>
<reference evidence="1" key="1">
    <citation type="submission" date="2022-01" db="EMBL/GenBank/DDBJ databases">
        <authorList>
            <person name="Jo J.-H."/>
            <person name="Im W.-T."/>
        </authorList>
    </citation>
    <scope>NUCLEOTIDE SEQUENCE</scope>
    <source>
        <strain evidence="1">NA20</strain>
    </source>
</reference>
<dbReference type="Gene3D" id="3.30.160.150">
    <property type="entry name" value="Lipoprotein like domain"/>
    <property type="match status" value="1"/>
</dbReference>
<dbReference type="Proteomes" id="UP001165367">
    <property type="component" value="Unassembled WGS sequence"/>
</dbReference>
<evidence type="ECO:0000313" key="2">
    <source>
        <dbReference type="Proteomes" id="UP001165367"/>
    </source>
</evidence>
<proteinExistence type="predicted"/>
<keyword evidence="2" id="KW-1185">Reference proteome</keyword>
<comment type="caution">
    <text evidence="1">The sequence shown here is derived from an EMBL/GenBank/DDBJ whole genome shotgun (WGS) entry which is preliminary data.</text>
</comment>
<dbReference type="Pfam" id="PF04390">
    <property type="entry name" value="LptE"/>
    <property type="match status" value="1"/>
</dbReference>
<gene>
    <name evidence="1" type="primary">lptE</name>
    <name evidence="1" type="ORF">LZZ85_24740</name>
</gene>
<keyword evidence="1" id="KW-0449">Lipoprotein</keyword>
<accession>A0ABS9KYW0</accession>
<organism evidence="1 2">
    <name type="scientific">Terrimonas ginsenosidimutans</name>
    <dbReference type="NCBI Taxonomy" id="2908004"/>
    <lineage>
        <taxon>Bacteria</taxon>
        <taxon>Pseudomonadati</taxon>
        <taxon>Bacteroidota</taxon>
        <taxon>Chitinophagia</taxon>
        <taxon>Chitinophagales</taxon>
        <taxon>Chitinophagaceae</taxon>
        <taxon>Terrimonas</taxon>
    </lineage>
</organism>
<dbReference type="RefSeq" id="WP_237876305.1">
    <property type="nucleotide sequence ID" value="NZ_JAKLTR010000022.1"/>
</dbReference>
<sequence length="178" mass="19917">MLTKRSTKIFLSASLLALLALAFSSIQLTGCGVYKFNDINVPDSVKTIRIAPFENRASYVNPQLAQSLADRLRQKIVGQTRLRQTNNTNADWEISATVTNYSFSTSGISQGREATNRLTVGVHIVRVATKSGDSKEYDVSRNFEFNASLSIQQAESQLRDEMIRGVTDDIFNRLFSDW</sequence>